<comment type="caution">
    <text evidence="3">The sequence shown here is derived from an EMBL/GenBank/DDBJ whole genome shotgun (WGS) entry which is preliminary data.</text>
</comment>
<dbReference type="InterPro" id="IPR050942">
    <property type="entry name" value="F-box_BR-signaling"/>
</dbReference>
<dbReference type="STRING" id="106549.A0A540M176"/>
<proteinExistence type="predicted"/>
<accession>A0A540M176</accession>
<name>A0A540M176_MALBA</name>
<feature type="chain" id="PRO_5022144925" description="KIB1-4 beta-propeller domain-containing protein" evidence="1">
    <location>
        <begin position="24"/>
        <end position="216"/>
    </location>
</feature>
<feature type="signal peptide" evidence="1">
    <location>
        <begin position="1"/>
        <end position="23"/>
    </location>
</feature>
<keyword evidence="1" id="KW-0732">Signal</keyword>
<dbReference type="Pfam" id="PF03478">
    <property type="entry name" value="Beta-prop_KIB1-4"/>
    <property type="match status" value="1"/>
</dbReference>
<dbReference type="PANTHER" id="PTHR44259:SF93">
    <property type="entry name" value="PROTEIN, PUTATIVE (DUF295)-RELATED"/>
    <property type="match status" value="1"/>
</dbReference>
<organism evidence="3 4">
    <name type="scientific">Malus baccata</name>
    <name type="common">Siberian crab apple</name>
    <name type="synonym">Pyrus baccata</name>
    <dbReference type="NCBI Taxonomy" id="106549"/>
    <lineage>
        <taxon>Eukaryota</taxon>
        <taxon>Viridiplantae</taxon>
        <taxon>Streptophyta</taxon>
        <taxon>Embryophyta</taxon>
        <taxon>Tracheophyta</taxon>
        <taxon>Spermatophyta</taxon>
        <taxon>Magnoliopsida</taxon>
        <taxon>eudicotyledons</taxon>
        <taxon>Gunneridae</taxon>
        <taxon>Pentapetalae</taxon>
        <taxon>rosids</taxon>
        <taxon>fabids</taxon>
        <taxon>Rosales</taxon>
        <taxon>Rosaceae</taxon>
        <taxon>Amygdaloideae</taxon>
        <taxon>Maleae</taxon>
        <taxon>Malus</taxon>
    </lineage>
</organism>
<dbReference type="InterPro" id="IPR005174">
    <property type="entry name" value="KIB1-4_b-propeller"/>
</dbReference>
<dbReference type="SUPFAM" id="SSF81383">
    <property type="entry name" value="F-box domain"/>
    <property type="match status" value="1"/>
</dbReference>
<gene>
    <name evidence="3" type="ORF">C1H46_022097</name>
</gene>
<dbReference type="InterPro" id="IPR036047">
    <property type="entry name" value="F-box-like_dom_sf"/>
</dbReference>
<evidence type="ECO:0000313" key="4">
    <source>
        <dbReference type="Proteomes" id="UP000315295"/>
    </source>
</evidence>
<dbReference type="EMBL" id="VIEB01000395">
    <property type="protein sequence ID" value="TQD92299.1"/>
    <property type="molecule type" value="Genomic_DNA"/>
</dbReference>
<evidence type="ECO:0000256" key="1">
    <source>
        <dbReference type="SAM" id="SignalP"/>
    </source>
</evidence>
<feature type="domain" description="KIB1-4 beta-propeller" evidence="2">
    <location>
        <begin position="76"/>
        <end position="209"/>
    </location>
</feature>
<evidence type="ECO:0000259" key="2">
    <source>
        <dbReference type="Pfam" id="PF03478"/>
    </source>
</evidence>
<keyword evidence="4" id="KW-1185">Reference proteome</keyword>
<reference evidence="3 4" key="1">
    <citation type="journal article" date="2019" name="G3 (Bethesda)">
        <title>Sequencing of a Wild Apple (Malus baccata) Genome Unravels the Differences Between Cultivated and Wild Apple Species Regarding Disease Resistance and Cold Tolerance.</title>
        <authorList>
            <person name="Chen X."/>
        </authorList>
    </citation>
    <scope>NUCLEOTIDE SEQUENCE [LARGE SCALE GENOMIC DNA]</scope>
    <source>
        <strain evidence="4">cv. Shandingzi</strain>
        <tissue evidence="3">Leaves</tissue>
    </source>
</reference>
<dbReference type="AlphaFoldDB" id="A0A540M176"/>
<protein>
    <recommendedName>
        <fullName evidence="2">KIB1-4 beta-propeller domain-containing protein</fullName>
    </recommendedName>
</protein>
<sequence length="216" mass="25011">MSISKWASLPAALTFLILDNLLEEPIDHVRFAAVCKEWCYLSKVYNLATQRMLMEQYTVLMKGKFTRMFGYLCLTVRYVECRGSSHGWLATIDLADQPINITLVNPFRKEETIHLPPLEFEAQDMNPRFHLYENYVQKVILSTDPSLNRDNYVVVAMYRGDCRLAFTKAGENYWRPFPINVTDAVFYQSKIYAVGYRLGCIVSVDVEKSQAHLTKI</sequence>
<evidence type="ECO:0000313" key="3">
    <source>
        <dbReference type="EMBL" id="TQD92299.1"/>
    </source>
</evidence>
<dbReference type="PANTHER" id="PTHR44259">
    <property type="entry name" value="OS07G0183000 PROTEIN-RELATED"/>
    <property type="match status" value="1"/>
</dbReference>
<dbReference type="Proteomes" id="UP000315295">
    <property type="component" value="Unassembled WGS sequence"/>
</dbReference>